<dbReference type="RefSeq" id="WP_270159568.1">
    <property type="nucleotide sequence ID" value="NZ_JAPNNL010000259.1"/>
</dbReference>
<evidence type="ECO:0000256" key="1">
    <source>
        <dbReference type="ARBA" id="ARBA00006219"/>
    </source>
</evidence>
<comment type="similarity">
    <text evidence="1">Belongs to the aminoglycoside phosphotransferase family.</text>
</comment>
<keyword evidence="9" id="KW-1185">Reference proteome</keyword>
<dbReference type="Gene3D" id="3.90.1200.10">
    <property type="match status" value="1"/>
</dbReference>
<dbReference type="Gene3D" id="3.30.200.20">
    <property type="entry name" value="Phosphorylase Kinase, domain 1"/>
    <property type="match status" value="1"/>
</dbReference>
<keyword evidence="4" id="KW-0418">Kinase</keyword>
<dbReference type="Proteomes" id="UP001144036">
    <property type="component" value="Unassembled WGS sequence"/>
</dbReference>
<dbReference type="InterPro" id="IPR011009">
    <property type="entry name" value="Kinase-like_dom_sf"/>
</dbReference>
<evidence type="ECO:0000259" key="7">
    <source>
        <dbReference type="Pfam" id="PF01636"/>
    </source>
</evidence>
<proteinExistence type="inferred from homology"/>
<evidence type="ECO:0000256" key="6">
    <source>
        <dbReference type="ARBA" id="ARBA00023251"/>
    </source>
</evidence>
<keyword evidence="2" id="KW-0808">Transferase</keyword>
<evidence type="ECO:0000313" key="8">
    <source>
        <dbReference type="EMBL" id="MDA0638618.1"/>
    </source>
</evidence>
<dbReference type="PIRSF" id="PIRSF000706">
    <property type="entry name" value="Kanamycin_kin"/>
    <property type="match status" value="1"/>
</dbReference>
<keyword evidence="3" id="KW-0547">Nucleotide-binding</keyword>
<dbReference type="InterPro" id="IPR024165">
    <property type="entry name" value="Kan/Strep_kinase"/>
</dbReference>
<gene>
    <name evidence="8" type="ORF">OUY22_34860</name>
</gene>
<organism evidence="8 9">
    <name type="scientific">Nonomuraea corallina</name>
    <dbReference type="NCBI Taxonomy" id="2989783"/>
    <lineage>
        <taxon>Bacteria</taxon>
        <taxon>Bacillati</taxon>
        <taxon>Actinomycetota</taxon>
        <taxon>Actinomycetes</taxon>
        <taxon>Streptosporangiales</taxon>
        <taxon>Streptosporangiaceae</taxon>
        <taxon>Nonomuraea</taxon>
    </lineage>
</organism>
<evidence type="ECO:0000256" key="5">
    <source>
        <dbReference type="ARBA" id="ARBA00022840"/>
    </source>
</evidence>
<keyword evidence="5" id="KW-0067">ATP-binding</keyword>
<sequence>MRFPENVFDLVGGEDAIWSDDHAGLSGETLRVTGPRGEFFIKRGQAAAAEHERLLWLKRWANVPDVVAFEDDVLVLAEVGWRDLERKSRPPEAGTILGGTLRALHAIPVAECPFDERLDVKLARAAERVRAGLVDPADLGDEHAGRTPEEVLAWLLAERPAGEDLVVTHGDFTPANVLASPSGEAVLIDVPALGVADRYVDLAVALRALEGRAAADFLAAYGLAEADAAKLAYYRLLAEVS</sequence>
<evidence type="ECO:0000256" key="2">
    <source>
        <dbReference type="ARBA" id="ARBA00022679"/>
    </source>
</evidence>
<accession>A0ABT4SN06</accession>
<dbReference type="Pfam" id="PF01636">
    <property type="entry name" value="APH"/>
    <property type="match status" value="1"/>
</dbReference>
<protein>
    <submittedName>
        <fullName evidence="8">Aminoglycoside 3'-phosphotransferase</fullName>
    </submittedName>
</protein>
<feature type="domain" description="Aminoglycoside phosphotransferase" evidence="7">
    <location>
        <begin position="23"/>
        <end position="229"/>
    </location>
</feature>
<dbReference type="InterPro" id="IPR002575">
    <property type="entry name" value="Aminoglycoside_PTrfase"/>
</dbReference>
<reference evidence="8" key="1">
    <citation type="submission" date="2022-11" db="EMBL/GenBank/DDBJ databases">
        <title>Nonomuraea corallina sp. nov., a new species of the genus Nonomuraea isolated from sea side sediment in Thai sea.</title>
        <authorList>
            <person name="Ngamcharungchit C."/>
            <person name="Matsumoto A."/>
            <person name="Suriyachadkun C."/>
            <person name="Panbangred W."/>
            <person name="Inahashi Y."/>
            <person name="Intra B."/>
        </authorList>
    </citation>
    <scope>NUCLEOTIDE SEQUENCE</scope>
    <source>
        <strain evidence="8">MCN248</strain>
    </source>
</reference>
<dbReference type="EMBL" id="JAPNNL010000259">
    <property type="protein sequence ID" value="MDA0638618.1"/>
    <property type="molecule type" value="Genomic_DNA"/>
</dbReference>
<name>A0ABT4SN06_9ACTN</name>
<keyword evidence="6" id="KW-0046">Antibiotic resistance</keyword>
<evidence type="ECO:0000313" key="9">
    <source>
        <dbReference type="Proteomes" id="UP001144036"/>
    </source>
</evidence>
<dbReference type="SUPFAM" id="SSF56112">
    <property type="entry name" value="Protein kinase-like (PK-like)"/>
    <property type="match status" value="1"/>
</dbReference>
<dbReference type="CDD" id="cd05150">
    <property type="entry name" value="APH"/>
    <property type="match status" value="1"/>
</dbReference>
<comment type="caution">
    <text evidence="8">The sequence shown here is derived from an EMBL/GenBank/DDBJ whole genome shotgun (WGS) entry which is preliminary data.</text>
</comment>
<evidence type="ECO:0000256" key="3">
    <source>
        <dbReference type="ARBA" id="ARBA00022741"/>
    </source>
</evidence>
<evidence type="ECO:0000256" key="4">
    <source>
        <dbReference type="ARBA" id="ARBA00022777"/>
    </source>
</evidence>